<evidence type="ECO:0000256" key="1">
    <source>
        <dbReference type="SAM" id="MobiDB-lite"/>
    </source>
</evidence>
<dbReference type="Proteomes" id="UP000004995">
    <property type="component" value="Unassembled WGS sequence"/>
</dbReference>
<protein>
    <submittedName>
        <fullName evidence="2">Uncharacterized protein</fullName>
    </submittedName>
</protein>
<accession>K3Y469</accession>
<keyword evidence="3" id="KW-1185">Reference proteome</keyword>
<feature type="region of interest" description="Disordered" evidence="1">
    <location>
        <begin position="1"/>
        <end position="58"/>
    </location>
</feature>
<organism evidence="2 3">
    <name type="scientific">Setaria italica</name>
    <name type="common">Foxtail millet</name>
    <name type="synonym">Panicum italicum</name>
    <dbReference type="NCBI Taxonomy" id="4555"/>
    <lineage>
        <taxon>Eukaryota</taxon>
        <taxon>Viridiplantae</taxon>
        <taxon>Streptophyta</taxon>
        <taxon>Embryophyta</taxon>
        <taxon>Tracheophyta</taxon>
        <taxon>Spermatophyta</taxon>
        <taxon>Magnoliopsida</taxon>
        <taxon>Liliopsida</taxon>
        <taxon>Poales</taxon>
        <taxon>Poaceae</taxon>
        <taxon>PACMAD clade</taxon>
        <taxon>Panicoideae</taxon>
        <taxon>Panicodae</taxon>
        <taxon>Paniceae</taxon>
        <taxon>Cenchrinae</taxon>
        <taxon>Setaria</taxon>
    </lineage>
</organism>
<dbReference type="Gramene" id="KQL09817">
    <property type="protein sequence ID" value="KQL09817"/>
    <property type="gene ID" value="SETIT_009007mg"/>
</dbReference>
<dbReference type="EMBL" id="AGNK02002274">
    <property type="status" value="NOT_ANNOTATED_CDS"/>
    <property type="molecule type" value="Genomic_DNA"/>
</dbReference>
<name>K3Y469_SETIT</name>
<reference evidence="3" key="1">
    <citation type="journal article" date="2012" name="Nat. Biotechnol.">
        <title>Reference genome sequence of the model plant Setaria.</title>
        <authorList>
            <person name="Bennetzen J.L."/>
            <person name="Schmutz J."/>
            <person name="Wang H."/>
            <person name="Percifield R."/>
            <person name="Hawkins J."/>
            <person name="Pontaroli A.C."/>
            <person name="Estep M."/>
            <person name="Feng L."/>
            <person name="Vaughn J.N."/>
            <person name="Grimwood J."/>
            <person name="Jenkins J."/>
            <person name="Barry K."/>
            <person name="Lindquist E."/>
            <person name="Hellsten U."/>
            <person name="Deshpande S."/>
            <person name="Wang X."/>
            <person name="Wu X."/>
            <person name="Mitros T."/>
            <person name="Triplett J."/>
            <person name="Yang X."/>
            <person name="Ye C.Y."/>
            <person name="Mauro-Herrera M."/>
            <person name="Wang L."/>
            <person name="Li P."/>
            <person name="Sharma M."/>
            <person name="Sharma R."/>
            <person name="Ronald P.C."/>
            <person name="Panaud O."/>
            <person name="Kellogg E.A."/>
            <person name="Brutnell T.P."/>
            <person name="Doust A.N."/>
            <person name="Tuskan G.A."/>
            <person name="Rokhsar D."/>
            <person name="Devos K.M."/>
        </authorList>
    </citation>
    <scope>NUCLEOTIDE SEQUENCE [LARGE SCALE GENOMIC DNA]</scope>
    <source>
        <strain evidence="3">cv. Yugu1</strain>
    </source>
</reference>
<dbReference type="InParanoid" id="K3Y469"/>
<evidence type="ECO:0000313" key="2">
    <source>
        <dbReference type="EnsemblPlants" id="KQL09817"/>
    </source>
</evidence>
<sequence>MTTYKAAGKSVKRVGSRKASAAAQKARALRRAVGRKRSDAASSKEETVQKTSRAERHQ</sequence>
<proteinExistence type="predicted"/>
<dbReference type="HOGENOM" id="CLU_2982676_0_0_1"/>
<feature type="compositionally biased region" description="Low complexity" evidence="1">
    <location>
        <begin position="17"/>
        <end position="26"/>
    </location>
</feature>
<dbReference type="EnsemblPlants" id="KQL09817">
    <property type="protein sequence ID" value="KQL09817"/>
    <property type="gene ID" value="SETIT_009007mg"/>
</dbReference>
<dbReference type="AlphaFoldDB" id="K3Y469"/>
<feature type="compositionally biased region" description="Basic and acidic residues" evidence="1">
    <location>
        <begin position="36"/>
        <end position="58"/>
    </location>
</feature>
<reference evidence="2" key="2">
    <citation type="submission" date="2018-08" db="UniProtKB">
        <authorList>
            <consortium name="EnsemblPlants"/>
        </authorList>
    </citation>
    <scope>IDENTIFICATION</scope>
    <source>
        <strain evidence="2">Yugu1</strain>
    </source>
</reference>
<evidence type="ECO:0000313" key="3">
    <source>
        <dbReference type="Proteomes" id="UP000004995"/>
    </source>
</evidence>